<dbReference type="AlphaFoldDB" id="A0A1H1VXA4"/>
<proteinExistence type="predicted"/>
<reference evidence="1 2" key="1">
    <citation type="submission" date="2016-10" db="EMBL/GenBank/DDBJ databases">
        <authorList>
            <person name="de Groot N.N."/>
        </authorList>
    </citation>
    <scope>NUCLEOTIDE SEQUENCE [LARGE SCALE GENOMIC DNA]</scope>
    <source>
        <strain evidence="1 2">MP1X4</strain>
    </source>
</reference>
<dbReference type="STRING" id="652787.SAMN05216490_2034"/>
<evidence type="ECO:0000313" key="2">
    <source>
        <dbReference type="Proteomes" id="UP000199679"/>
    </source>
</evidence>
<keyword evidence="2" id="KW-1185">Reference proteome</keyword>
<name>A0A1H1VXA4_MUCMA</name>
<dbReference type="OrthoDB" id="1036397at2"/>
<gene>
    <name evidence="1" type="ORF">SAMN05216490_2034</name>
</gene>
<dbReference type="RefSeq" id="WP_091371874.1">
    <property type="nucleotide sequence ID" value="NZ_LT629740.1"/>
</dbReference>
<evidence type="ECO:0008006" key="3">
    <source>
        <dbReference type="Google" id="ProtNLM"/>
    </source>
</evidence>
<accession>A0A1H1VXA4</accession>
<dbReference type="Proteomes" id="UP000199679">
    <property type="component" value="Chromosome I"/>
</dbReference>
<dbReference type="EMBL" id="LT629740">
    <property type="protein sequence ID" value="SDS89375.1"/>
    <property type="molecule type" value="Genomic_DNA"/>
</dbReference>
<protein>
    <recommendedName>
        <fullName evidence="3">HMA domain-containing protein</fullName>
    </recommendedName>
</protein>
<sequence>MVEVFKTNIAKVGQSKLLVKKLLQHFPSSYINFDLDDCDNVLRVEGDNICPEKIITLVTEHGYQCEALA</sequence>
<organism evidence="1 2">
    <name type="scientific">Mucilaginibacter mallensis</name>
    <dbReference type="NCBI Taxonomy" id="652787"/>
    <lineage>
        <taxon>Bacteria</taxon>
        <taxon>Pseudomonadati</taxon>
        <taxon>Bacteroidota</taxon>
        <taxon>Sphingobacteriia</taxon>
        <taxon>Sphingobacteriales</taxon>
        <taxon>Sphingobacteriaceae</taxon>
        <taxon>Mucilaginibacter</taxon>
    </lineage>
</organism>
<evidence type="ECO:0000313" key="1">
    <source>
        <dbReference type="EMBL" id="SDS89375.1"/>
    </source>
</evidence>